<sequence>MAFNRVRDRWGIEALRTGGGSDVTAQTVGGIARAQEKMARRVKEIPNTIPVRIRIGIVSRTVPGFHGDGGEPCYEVFRKDNVGT</sequence>
<protein>
    <submittedName>
        <fullName evidence="1">Uncharacterized protein</fullName>
    </submittedName>
</protein>
<gene>
    <name evidence="1" type="ORF">SDC9_161338</name>
</gene>
<dbReference type="EMBL" id="VSSQ01060594">
    <property type="protein sequence ID" value="MPN14012.1"/>
    <property type="molecule type" value="Genomic_DNA"/>
</dbReference>
<name>A0A645FKC5_9ZZZZ</name>
<accession>A0A645FKC5</accession>
<organism evidence="1">
    <name type="scientific">bioreactor metagenome</name>
    <dbReference type="NCBI Taxonomy" id="1076179"/>
    <lineage>
        <taxon>unclassified sequences</taxon>
        <taxon>metagenomes</taxon>
        <taxon>ecological metagenomes</taxon>
    </lineage>
</organism>
<evidence type="ECO:0000313" key="1">
    <source>
        <dbReference type="EMBL" id="MPN14012.1"/>
    </source>
</evidence>
<comment type="caution">
    <text evidence="1">The sequence shown here is derived from an EMBL/GenBank/DDBJ whole genome shotgun (WGS) entry which is preliminary data.</text>
</comment>
<reference evidence="1" key="1">
    <citation type="submission" date="2019-08" db="EMBL/GenBank/DDBJ databases">
        <authorList>
            <person name="Kucharzyk K."/>
            <person name="Murdoch R.W."/>
            <person name="Higgins S."/>
            <person name="Loffler F."/>
        </authorList>
    </citation>
    <scope>NUCLEOTIDE SEQUENCE</scope>
</reference>
<proteinExistence type="predicted"/>
<dbReference type="AlphaFoldDB" id="A0A645FKC5"/>